<keyword evidence="4" id="KW-0675">Receptor</keyword>
<dbReference type="GO" id="GO:0050568">
    <property type="term" value="F:protein-glutamine glutaminase activity"/>
    <property type="evidence" value="ECO:0007669"/>
    <property type="project" value="UniProtKB-UniRule"/>
</dbReference>
<dbReference type="InterPro" id="IPR038592">
    <property type="entry name" value="CheD-like_sf"/>
</dbReference>
<comment type="caution">
    <text evidence="4">The sequence shown here is derived from an EMBL/GenBank/DDBJ whole genome shotgun (WGS) entry which is preliminary data.</text>
</comment>
<dbReference type="Proteomes" id="UP000321523">
    <property type="component" value="Unassembled WGS sequence"/>
</dbReference>
<dbReference type="AlphaFoldDB" id="A0A512DKP7"/>
<name>A0A512DKP7_9PROT</name>
<dbReference type="PANTHER" id="PTHR35147:SF2">
    <property type="entry name" value="CHEMORECEPTOR GLUTAMINE DEAMIDASE CHED-RELATED"/>
    <property type="match status" value="1"/>
</dbReference>
<keyword evidence="2 3" id="KW-0378">Hydrolase</keyword>
<evidence type="ECO:0000313" key="5">
    <source>
        <dbReference type="Proteomes" id="UP000321523"/>
    </source>
</evidence>
<dbReference type="CDD" id="cd16352">
    <property type="entry name" value="CheD"/>
    <property type="match status" value="1"/>
</dbReference>
<evidence type="ECO:0000256" key="3">
    <source>
        <dbReference type="HAMAP-Rule" id="MF_01440"/>
    </source>
</evidence>
<evidence type="ECO:0000313" key="4">
    <source>
        <dbReference type="EMBL" id="GEO37038.1"/>
    </source>
</evidence>
<sequence length="213" mass="23604">MKPAANHHGHRGAHNHQEERSEGYYHPGFSAHAVKVLLGEHKISQRPDEMLVTTLGSCIAACIRDPILQLGGMNHFLLPQAPRGHDEGAAAAARYGGVAMERLINEILRRGGRRDRLEVKVFGGAKVIACSNPIGKHNAEFVLEFIRAEGLTLVGQDLGGMLARRVHYFPNTGRVMRRLLRKEAVPDMIQSEMRFMSDLKTKPVEGDIELFGD</sequence>
<accession>A0A512DKP7</accession>
<comment type="catalytic activity">
    <reaction evidence="3">
        <text>L-glutaminyl-[protein] + H2O = L-glutamyl-[protein] + NH4(+)</text>
        <dbReference type="Rhea" id="RHEA:16441"/>
        <dbReference type="Rhea" id="RHEA-COMP:10207"/>
        <dbReference type="Rhea" id="RHEA-COMP:10208"/>
        <dbReference type="ChEBI" id="CHEBI:15377"/>
        <dbReference type="ChEBI" id="CHEBI:28938"/>
        <dbReference type="ChEBI" id="CHEBI:29973"/>
        <dbReference type="ChEBI" id="CHEBI:30011"/>
        <dbReference type="EC" id="3.5.1.44"/>
    </reaction>
</comment>
<dbReference type="GO" id="GO:0006935">
    <property type="term" value="P:chemotaxis"/>
    <property type="evidence" value="ECO:0007669"/>
    <property type="project" value="UniProtKB-UniRule"/>
</dbReference>
<dbReference type="SUPFAM" id="SSF64438">
    <property type="entry name" value="CNF1/YfiH-like putative cysteine hydrolases"/>
    <property type="match status" value="1"/>
</dbReference>
<dbReference type="OrthoDB" id="9807202at2"/>
<evidence type="ECO:0000256" key="2">
    <source>
        <dbReference type="ARBA" id="ARBA00022801"/>
    </source>
</evidence>
<proteinExistence type="inferred from homology"/>
<comment type="similarity">
    <text evidence="3">Belongs to the CheD family.</text>
</comment>
<dbReference type="RefSeq" id="WP_044425968.1">
    <property type="nucleotide sequence ID" value="NZ_BJYZ01000003.1"/>
</dbReference>
<protein>
    <recommendedName>
        <fullName evidence="3">Probable chemoreceptor glutamine deamidase CheD</fullName>
        <ecNumber evidence="3">3.5.1.44</ecNumber>
    </recommendedName>
</protein>
<comment type="function">
    <text evidence="3">Probably deamidates glutamine residues to glutamate on methyl-accepting chemotaxis receptors (MCPs), playing an important role in chemotaxis.</text>
</comment>
<keyword evidence="1 3" id="KW-0145">Chemotaxis</keyword>
<gene>
    <name evidence="3 4" type="primary">cheD</name>
    <name evidence="4" type="ORF">SAE02_11860</name>
</gene>
<dbReference type="InterPro" id="IPR005659">
    <property type="entry name" value="Chemorcpt_Glu_NH3ase_CheD"/>
</dbReference>
<keyword evidence="5" id="KW-1185">Reference proteome</keyword>
<dbReference type="EC" id="3.5.1.44" evidence="3"/>
<dbReference type="PANTHER" id="PTHR35147">
    <property type="entry name" value="CHEMORECEPTOR GLUTAMINE DEAMIDASE CHED-RELATED"/>
    <property type="match status" value="1"/>
</dbReference>
<evidence type="ECO:0000256" key="1">
    <source>
        <dbReference type="ARBA" id="ARBA00022500"/>
    </source>
</evidence>
<dbReference type="InterPro" id="IPR011324">
    <property type="entry name" value="Cytotoxic_necrot_fac-like_cat"/>
</dbReference>
<dbReference type="Pfam" id="PF03975">
    <property type="entry name" value="CheD"/>
    <property type="match status" value="1"/>
</dbReference>
<reference evidence="4 5" key="1">
    <citation type="submission" date="2019-07" db="EMBL/GenBank/DDBJ databases">
        <title>Whole genome shotgun sequence of Skermanella aerolata NBRC 106429.</title>
        <authorList>
            <person name="Hosoyama A."/>
            <person name="Uohara A."/>
            <person name="Ohji S."/>
            <person name="Ichikawa N."/>
        </authorList>
    </citation>
    <scope>NUCLEOTIDE SEQUENCE [LARGE SCALE GENOMIC DNA]</scope>
    <source>
        <strain evidence="4 5">NBRC 106429</strain>
    </source>
</reference>
<dbReference type="EMBL" id="BJYZ01000003">
    <property type="protein sequence ID" value="GEO37038.1"/>
    <property type="molecule type" value="Genomic_DNA"/>
</dbReference>
<organism evidence="4 5">
    <name type="scientific">Skermanella aerolata</name>
    <dbReference type="NCBI Taxonomy" id="393310"/>
    <lineage>
        <taxon>Bacteria</taxon>
        <taxon>Pseudomonadati</taxon>
        <taxon>Pseudomonadota</taxon>
        <taxon>Alphaproteobacteria</taxon>
        <taxon>Rhodospirillales</taxon>
        <taxon>Azospirillaceae</taxon>
        <taxon>Skermanella</taxon>
    </lineage>
</organism>
<dbReference type="Gene3D" id="3.30.1330.200">
    <property type="match status" value="1"/>
</dbReference>
<dbReference type="HAMAP" id="MF_01440">
    <property type="entry name" value="CheD"/>
    <property type="match status" value="1"/>
</dbReference>